<reference evidence="6 7" key="1">
    <citation type="submission" date="2019-06" db="EMBL/GenBank/DDBJ databases">
        <title>New taxonomy in bacterial strain CC-CFT640, isolated from vineyard.</title>
        <authorList>
            <person name="Lin S.-Y."/>
            <person name="Tsai C.-F."/>
            <person name="Young C.-C."/>
        </authorList>
    </citation>
    <scope>NUCLEOTIDE SEQUENCE [LARGE SCALE GENOMIC DNA]</scope>
    <source>
        <strain evidence="6 7">CC-CFT640</strain>
    </source>
</reference>
<dbReference type="GO" id="GO:0003677">
    <property type="term" value="F:DNA binding"/>
    <property type="evidence" value="ECO:0007669"/>
    <property type="project" value="UniProtKB-UniRule"/>
</dbReference>
<protein>
    <submittedName>
        <fullName evidence="6">TetR/AcrR family transcriptional regulator</fullName>
    </submittedName>
</protein>
<keyword evidence="1" id="KW-0805">Transcription regulation</keyword>
<evidence type="ECO:0000259" key="5">
    <source>
        <dbReference type="PROSITE" id="PS50977"/>
    </source>
</evidence>
<dbReference type="Pfam" id="PF21993">
    <property type="entry name" value="TetR_C_13_2"/>
    <property type="match status" value="1"/>
</dbReference>
<dbReference type="EMBL" id="VDUZ01000014">
    <property type="protein sequence ID" value="TXL75367.1"/>
    <property type="molecule type" value="Genomic_DNA"/>
</dbReference>
<feature type="DNA-binding region" description="H-T-H motif" evidence="4">
    <location>
        <begin position="32"/>
        <end position="51"/>
    </location>
</feature>
<dbReference type="OrthoDB" id="9798857at2"/>
<feature type="domain" description="HTH tetR-type" evidence="5">
    <location>
        <begin position="9"/>
        <end position="69"/>
    </location>
</feature>
<evidence type="ECO:0000256" key="1">
    <source>
        <dbReference type="ARBA" id="ARBA00023015"/>
    </source>
</evidence>
<accession>A0A5C8PNU0</accession>
<dbReference type="Proteomes" id="UP000321638">
    <property type="component" value="Unassembled WGS sequence"/>
</dbReference>
<dbReference type="RefSeq" id="WP_147847581.1">
    <property type="nucleotide sequence ID" value="NZ_VDUZ01000014.1"/>
</dbReference>
<evidence type="ECO:0000313" key="6">
    <source>
        <dbReference type="EMBL" id="TXL75367.1"/>
    </source>
</evidence>
<organism evidence="6 7">
    <name type="scientific">Vineibacter terrae</name>
    <dbReference type="NCBI Taxonomy" id="2586908"/>
    <lineage>
        <taxon>Bacteria</taxon>
        <taxon>Pseudomonadati</taxon>
        <taxon>Pseudomonadota</taxon>
        <taxon>Alphaproteobacteria</taxon>
        <taxon>Hyphomicrobiales</taxon>
        <taxon>Vineibacter</taxon>
    </lineage>
</organism>
<dbReference type="InterPro" id="IPR036271">
    <property type="entry name" value="Tet_transcr_reg_TetR-rel_C_sf"/>
</dbReference>
<evidence type="ECO:0000313" key="7">
    <source>
        <dbReference type="Proteomes" id="UP000321638"/>
    </source>
</evidence>
<dbReference type="Gene3D" id="1.10.357.10">
    <property type="entry name" value="Tetracycline Repressor, domain 2"/>
    <property type="match status" value="1"/>
</dbReference>
<dbReference type="Gene3D" id="1.10.10.60">
    <property type="entry name" value="Homeodomain-like"/>
    <property type="match status" value="1"/>
</dbReference>
<dbReference type="PANTHER" id="PTHR47506:SF7">
    <property type="entry name" value="TRANSCRIPTIONAL REGULATORY PROTEIN"/>
    <property type="match status" value="1"/>
</dbReference>
<dbReference type="Pfam" id="PF00440">
    <property type="entry name" value="TetR_N"/>
    <property type="match status" value="1"/>
</dbReference>
<dbReference type="PANTHER" id="PTHR47506">
    <property type="entry name" value="TRANSCRIPTIONAL REGULATORY PROTEIN"/>
    <property type="match status" value="1"/>
</dbReference>
<evidence type="ECO:0000256" key="3">
    <source>
        <dbReference type="ARBA" id="ARBA00023163"/>
    </source>
</evidence>
<sequence length="191" mass="20415">MRRSKEETAETRRRIIETAAREFRTHGIAGVGIAELMARSDLTHGGFYRHFASKDALAAEACREALGETTGQIAAAADKAPEGRGLETVLRRYLNKLHRDTPEKGCSLAAIGSEAARGDGDVRAAMTEGYLSLVATVRRQLTGLPSAEAEDRALAIVAGMVGCLTMARLVDDEDLSNRILRAGRQHLAGGG</sequence>
<proteinExistence type="predicted"/>
<dbReference type="AlphaFoldDB" id="A0A5C8PNU0"/>
<dbReference type="InterPro" id="IPR009057">
    <property type="entry name" value="Homeodomain-like_sf"/>
</dbReference>
<keyword evidence="2 4" id="KW-0238">DNA-binding</keyword>
<dbReference type="InterPro" id="IPR001647">
    <property type="entry name" value="HTH_TetR"/>
</dbReference>
<dbReference type="SUPFAM" id="SSF46689">
    <property type="entry name" value="Homeodomain-like"/>
    <property type="match status" value="1"/>
</dbReference>
<keyword evidence="3" id="KW-0804">Transcription</keyword>
<keyword evidence="7" id="KW-1185">Reference proteome</keyword>
<name>A0A5C8PNU0_9HYPH</name>
<comment type="caution">
    <text evidence="6">The sequence shown here is derived from an EMBL/GenBank/DDBJ whole genome shotgun (WGS) entry which is preliminary data.</text>
</comment>
<gene>
    <name evidence="6" type="ORF">FHP25_14080</name>
</gene>
<evidence type="ECO:0000256" key="2">
    <source>
        <dbReference type="ARBA" id="ARBA00023125"/>
    </source>
</evidence>
<dbReference type="PROSITE" id="PS50977">
    <property type="entry name" value="HTH_TETR_2"/>
    <property type="match status" value="1"/>
</dbReference>
<dbReference type="SUPFAM" id="SSF48498">
    <property type="entry name" value="Tetracyclin repressor-like, C-terminal domain"/>
    <property type="match status" value="1"/>
</dbReference>
<dbReference type="InterPro" id="IPR054156">
    <property type="entry name" value="YxaF_TetR_C"/>
</dbReference>
<evidence type="ECO:0000256" key="4">
    <source>
        <dbReference type="PROSITE-ProRule" id="PRU00335"/>
    </source>
</evidence>